<dbReference type="EMBL" id="JACHHX010000014">
    <property type="protein sequence ID" value="MBB5016061.1"/>
    <property type="molecule type" value="Genomic_DNA"/>
</dbReference>
<evidence type="ECO:0000256" key="4">
    <source>
        <dbReference type="ARBA" id="ARBA00023082"/>
    </source>
</evidence>
<dbReference type="PANTHER" id="PTHR43133:SF65">
    <property type="entry name" value="ECF RNA POLYMERASE SIGMA FACTOR SIGG"/>
    <property type="match status" value="1"/>
</dbReference>
<dbReference type="InterPro" id="IPR032710">
    <property type="entry name" value="NTF2-like_dom_sf"/>
</dbReference>
<dbReference type="Gene3D" id="3.10.450.50">
    <property type="match status" value="1"/>
</dbReference>
<dbReference type="InterPro" id="IPR013249">
    <property type="entry name" value="RNA_pol_sigma70_r4_t2"/>
</dbReference>
<dbReference type="SUPFAM" id="SSF88659">
    <property type="entry name" value="Sigma3 and sigma4 domains of RNA polymerase sigma factors"/>
    <property type="match status" value="1"/>
</dbReference>
<dbReference type="Pfam" id="PF08281">
    <property type="entry name" value="Sigma70_r4_2"/>
    <property type="match status" value="1"/>
</dbReference>
<evidence type="ECO:0000256" key="1">
    <source>
        <dbReference type="ARBA" id="ARBA00010641"/>
    </source>
</evidence>
<dbReference type="InterPro" id="IPR014284">
    <property type="entry name" value="RNA_pol_sigma-70_dom"/>
</dbReference>
<comment type="subunit">
    <text evidence="2">Interacts transiently with the RNA polymerase catalytic core formed by RpoA, RpoB, RpoC and RpoZ (2 alpha, 1 beta, 1 beta' and 1 omega subunit) to form the RNA polymerase holoenzyme that can initiate transcription.</text>
</comment>
<dbReference type="RefSeq" id="WP_183948735.1">
    <property type="nucleotide sequence ID" value="NZ_JACHHX010000014.1"/>
</dbReference>
<name>A0A7W7Y0W8_9GAMM</name>
<reference evidence="8 9" key="1">
    <citation type="submission" date="2020-08" db="EMBL/GenBank/DDBJ databases">
        <title>Genomic Encyclopedia of Type Strains, Phase IV (KMG-IV): sequencing the most valuable type-strain genomes for metagenomic binning, comparative biology and taxonomic classification.</title>
        <authorList>
            <person name="Goeker M."/>
        </authorList>
    </citation>
    <scope>NUCLEOTIDE SEQUENCE [LARGE SCALE GENOMIC DNA]</scope>
    <source>
        <strain evidence="8 9">DSM 25897</strain>
    </source>
</reference>
<dbReference type="InterPro" id="IPR013324">
    <property type="entry name" value="RNA_pol_sigma_r3/r4-like"/>
</dbReference>
<keyword evidence="9" id="KW-1185">Reference proteome</keyword>
<comment type="caution">
    <text evidence="8">The sequence shown here is derived from an EMBL/GenBank/DDBJ whole genome shotgun (WGS) entry which is preliminary data.</text>
</comment>
<dbReference type="Pfam" id="PF04542">
    <property type="entry name" value="Sigma70_r2"/>
    <property type="match status" value="1"/>
</dbReference>
<dbReference type="Gene3D" id="1.10.1740.10">
    <property type="match status" value="1"/>
</dbReference>
<protein>
    <submittedName>
        <fullName evidence="8">RNA polymerase sigma-70 factor (ECF subfamily)</fullName>
    </submittedName>
</protein>
<proteinExistence type="inferred from homology"/>
<feature type="domain" description="RNA polymerase sigma factor 70 region 4 type 2" evidence="7">
    <location>
        <begin position="113"/>
        <end position="166"/>
    </location>
</feature>
<dbReference type="PANTHER" id="PTHR43133">
    <property type="entry name" value="RNA POLYMERASE ECF-TYPE SIGMA FACTO"/>
    <property type="match status" value="1"/>
</dbReference>
<gene>
    <name evidence="8" type="ORF">HNQ58_001971</name>
</gene>
<keyword evidence="4" id="KW-0731">Sigma factor</keyword>
<dbReference type="NCBIfam" id="TIGR02937">
    <property type="entry name" value="sigma70-ECF"/>
    <property type="match status" value="1"/>
</dbReference>
<sequence>MSRELTDICEPLRELRSRFQAHVEPHRRALWGYCLRLTGSVWDAEDLVQDTLQRAFAGLANLWQPVNARAWLFRIASHAWIDCCRAEAGAELCALDETALVDDTPPEHRVLAREAVERLVHALTPLQRVVFLLSETLDYRAHEVAALLDTTPGAVKAALHRARGALAAAPAREASPRAALSGPRAHADVVRRYIAAFDARDPDALAALLHERAVTTIVGSAVELGRDTSRRNSLAEWALEPLPQWVKAGVLDGRDVLFVFAGDTRQRAVLHSVIALEIGDGAVLAQHTYYFTPELLELAAEALGVPAGTHGYQYDFTGVVWTG</sequence>
<comment type="similarity">
    <text evidence="1">Belongs to the sigma-70 factor family. ECF subfamily.</text>
</comment>
<dbReference type="SUPFAM" id="SSF54427">
    <property type="entry name" value="NTF2-like"/>
    <property type="match status" value="1"/>
</dbReference>
<dbReference type="GO" id="GO:0003677">
    <property type="term" value="F:DNA binding"/>
    <property type="evidence" value="ECO:0007669"/>
    <property type="project" value="InterPro"/>
</dbReference>
<dbReference type="Gene3D" id="1.10.10.10">
    <property type="entry name" value="Winged helix-like DNA-binding domain superfamily/Winged helix DNA-binding domain"/>
    <property type="match status" value="1"/>
</dbReference>
<dbReference type="InterPro" id="IPR036388">
    <property type="entry name" value="WH-like_DNA-bd_sf"/>
</dbReference>
<evidence type="ECO:0000313" key="8">
    <source>
        <dbReference type="EMBL" id="MBB5016061.1"/>
    </source>
</evidence>
<evidence type="ECO:0000256" key="3">
    <source>
        <dbReference type="ARBA" id="ARBA00023015"/>
    </source>
</evidence>
<dbReference type="InterPro" id="IPR039425">
    <property type="entry name" value="RNA_pol_sigma-70-like"/>
</dbReference>
<organism evidence="8 9">
    <name type="scientific">Rehaibacterium terrae</name>
    <dbReference type="NCBI Taxonomy" id="1341696"/>
    <lineage>
        <taxon>Bacteria</taxon>
        <taxon>Pseudomonadati</taxon>
        <taxon>Pseudomonadota</taxon>
        <taxon>Gammaproteobacteria</taxon>
        <taxon>Lysobacterales</taxon>
        <taxon>Lysobacteraceae</taxon>
        <taxon>Rehaibacterium</taxon>
    </lineage>
</organism>
<dbReference type="GO" id="GO:0006352">
    <property type="term" value="P:DNA-templated transcription initiation"/>
    <property type="evidence" value="ECO:0007669"/>
    <property type="project" value="InterPro"/>
</dbReference>
<evidence type="ECO:0000256" key="5">
    <source>
        <dbReference type="ARBA" id="ARBA00023163"/>
    </source>
</evidence>
<evidence type="ECO:0000259" key="6">
    <source>
        <dbReference type="Pfam" id="PF04542"/>
    </source>
</evidence>
<dbReference type="Proteomes" id="UP000519004">
    <property type="component" value="Unassembled WGS sequence"/>
</dbReference>
<evidence type="ECO:0000256" key="2">
    <source>
        <dbReference type="ARBA" id="ARBA00011344"/>
    </source>
</evidence>
<dbReference type="InterPro" id="IPR007627">
    <property type="entry name" value="RNA_pol_sigma70_r2"/>
</dbReference>
<dbReference type="GO" id="GO:0016987">
    <property type="term" value="F:sigma factor activity"/>
    <property type="evidence" value="ECO:0007669"/>
    <property type="project" value="UniProtKB-KW"/>
</dbReference>
<dbReference type="AlphaFoldDB" id="A0A7W7Y0W8"/>
<evidence type="ECO:0000259" key="7">
    <source>
        <dbReference type="Pfam" id="PF08281"/>
    </source>
</evidence>
<accession>A0A7W7Y0W8</accession>
<keyword evidence="3" id="KW-0805">Transcription regulation</keyword>
<evidence type="ECO:0000313" key="9">
    <source>
        <dbReference type="Proteomes" id="UP000519004"/>
    </source>
</evidence>
<keyword evidence="5" id="KW-0804">Transcription</keyword>
<dbReference type="SUPFAM" id="SSF88946">
    <property type="entry name" value="Sigma2 domain of RNA polymerase sigma factors"/>
    <property type="match status" value="1"/>
</dbReference>
<feature type="domain" description="RNA polymerase sigma-70 region 2" evidence="6">
    <location>
        <begin position="23"/>
        <end position="87"/>
    </location>
</feature>
<dbReference type="InterPro" id="IPR013325">
    <property type="entry name" value="RNA_pol_sigma_r2"/>
</dbReference>